<dbReference type="FunCoup" id="G8JTD4">
    <property type="interactions" value="212"/>
</dbReference>
<comment type="catalytic activity">
    <reaction evidence="1">
        <text>Hydrolysis of (1-&gt;3)-beta-D-glucosidic linkages in (1-&gt;3)-beta-D-glucans.</text>
        <dbReference type="EC" id="3.2.1.39"/>
    </reaction>
</comment>
<keyword evidence="12" id="KW-1185">Reference proteome</keyword>
<dbReference type="GO" id="GO:0042973">
    <property type="term" value="F:glucan endo-1,3-beta-D-glucosidase activity"/>
    <property type="evidence" value="ECO:0007669"/>
    <property type="project" value="UniProtKB-EC"/>
</dbReference>
<dbReference type="GO" id="GO:0030036">
    <property type="term" value="P:actin cytoskeleton organization"/>
    <property type="evidence" value="ECO:0007669"/>
    <property type="project" value="EnsemblFungi"/>
</dbReference>
<keyword evidence="5" id="KW-0119">Carbohydrate metabolism</keyword>
<dbReference type="PANTHER" id="PTHR31983">
    <property type="entry name" value="ENDO-1,3(4)-BETA-GLUCANASE 1"/>
    <property type="match status" value="1"/>
</dbReference>
<dbReference type="Gene3D" id="1.10.287.1170">
    <property type="entry name" value="glycoside hydrolase family 81 endo-[beta] glucanase"/>
    <property type="match status" value="1"/>
</dbReference>
<keyword evidence="6" id="KW-0326">Glycosidase</keyword>
<evidence type="ECO:0000259" key="10">
    <source>
        <dbReference type="Pfam" id="PF17652"/>
    </source>
</evidence>
<keyword evidence="8" id="KW-0624">Polysaccharide degradation</keyword>
<dbReference type="HOGENOM" id="CLU_005482_2_1_1"/>
<dbReference type="eggNOG" id="KOG2254">
    <property type="taxonomic scope" value="Eukaryota"/>
</dbReference>
<dbReference type="STRING" id="931890.G8JTD4"/>
<dbReference type="GO" id="GO:0071555">
    <property type="term" value="P:cell wall organization"/>
    <property type="evidence" value="ECO:0007669"/>
    <property type="project" value="UniProtKB-KW"/>
</dbReference>
<accession>G8JTD4</accession>
<dbReference type="Proteomes" id="UP000006790">
    <property type="component" value="Chromosome 4"/>
</dbReference>
<dbReference type="PROSITE" id="PS52008">
    <property type="entry name" value="GH81"/>
    <property type="match status" value="1"/>
</dbReference>
<dbReference type="Pfam" id="PF03639">
    <property type="entry name" value="Glyco_hydro_81"/>
    <property type="match status" value="1"/>
</dbReference>
<evidence type="ECO:0000256" key="5">
    <source>
        <dbReference type="ARBA" id="ARBA00023277"/>
    </source>
</evidence>
<feature type="domain" description="Glycosyl hydrolase family 81 N-terminal" evidence="9">
    <location>
        <begin position="116"/>
        <end position="424"/>
    </location>
</feature>
<dbReference type="GO" id="GO:0052861">
    <property type="term" value="F:endo-1,3(4)-beta-glucanase activity"/>
    <property type="evidence" value="ECO:0007669"/>
    <property type="project" value="InterPro"/>
</dbReference>
<dbReference type="InParanoid" id="G8JTD4"/>
<dbReference type="KEGG" id="erc:Ecym_4220"/>
<evidence type="ECO:0000313" key="11">
    <source>
        <dbReference type="EMBL" id="AET39287.1"/>
    </source>
</evidence>
<dbReference type="GO" id="GO:0000272">
    <property type="term" value="P:polysaccharide catabolic process"/>
    <property type="evidence" value="ECO:0007669"/>
    <property type="project" value="UniProtKB-KW"/>
</dbReference>
<dbReference type="Gene3D" id="1.20.5.420">
    <property type="entry name" value="Immunoglobulin FC, subunit C"/>
    <property type="match status" value="1"/>
</dbReference>
<dbReference type="FunFam" id="1.10.287.1170:FF:000001">
    <property type="entry name" value="Endo-1,3-beta-glucanase Engl1"/>
    <property type="match status" value="1"/>
</dbReference>
<evidence type="ECO:0000313" key="12">
    <source>
        <dbReference type="Proteomes" id="UP000006790"/>
    </source>
</evidence>
<organism evidence="11 12">
    <name type="scientific">Eremothecium cymbalariae (strain CBS 270.75 / DBVPG 7215 / KCTC 17166 / NRRL Y-17582)</name>
    <name type="common">Yeast</name>
    <dbReference type="NCBI Taxonomy" id="931890"/>
    <lineage>
        <taxon>Eukaryota</taxon>
        <taxon>Fungi</taxon>
        <taxon>Dikarya</taxon>
        <taxon>Ascomycota</taxon>
        <taxon>Saccharomycotina</taxon>
        <taxon>Saccharomycetes</taxon>
        <taxon>Saccharomycetales</taxon>
        <taxon>Saccharomycetaceae</taxon>
        <taxon>Eremothecium</taxon>
    </lineage>
</organism>
<dbReference type="OrthoDB" id="4473401at2759"/>
<feature type="domain" description="Glycosyl hydrolase family 81 C-terminal" evidence="10">
    <location>
        <begin position="433"/>
        <end position="782"/>
    </location>
</feature>
<dbReference type="Gene3D" id="2.70.98.30">
    <property type="entry name" value="Golgi alpha-mannosidase II, domain 4"/>
    <property type="match status" value="1"/>
</dbReference>
<dbReference type="InterPro" id="IPR040451">
    <property type="entry name" value="GH81_N"/>
</dbReference>
<evidence type="ECO:0000256" key="7">
    <source>
        <dbReference type="ARBA" id="ARBA00023316"/>
    </source>
</evidence>
<evidence type="ECO:0000259" key="9">
    <source>
        <dbReference type="Pfam" id="PF03639"/>
    </source>
</evidence>
<dbReference type="EC" id="3.2.1.39" evidence="3"/>
<dbReference type="EMBL" id="CP002500">
    <property type="protein sequence ID" value="AET39287.1"/>
    <property type="molecule type" value="Genomic_DNA"/>
</dbReference>
<comment type="similarity">
    <text evidence="2">Belongs to the glycosyl hydrolase 81 family.</text>
</comment>
<evidence type="ECO:0000256" key="1">
    <source>
        <dbReference type="ARBA" id="ARBA00000382"/>
    </source>
</evidence>
<dbReference type="InterPro" id="IPR040720">
    <property type="entry name" value="GH81_C"/>
</dbReference>
<dbReference type="FunFam" id="2.70.98.30:FF:000006">
    <property type="entry name" value="Endo-1,3-beta-glucanase Engl1"/>
    <property type="match status" value="1"/>
</dbReference>
<evidence type="ECO:0000256" key="6">
    <source>
        <dbReference type="ARBA" id="ARBA00023295"/>
    </source>
</evidence>
<dbReference type="GO" id="GO:0009986">
    <property type="term" value="C:cell surface"/>
    <property type="evidence" value="ECO:0007669"/>
    <property type="project" value="TreeGrafter"/>
</dbReference>
<proteinExistence type="inferred from homology"/>
<sequence length="789" mass="87508">MLYHRPLMPLPRSPGQLLSYSQGSFSEYRRSVCNCDDDAPPLPPRNYRVAAKTQREDNECFGVNGRSSIPPPLPPRPKIINTNDEIGLERLDMSTGIFTPISSDAPSTKFKKVRHDVALPVNTNNNNKPVQTNKFYGNMLLGSQTSPVWTHPYSLWIDKSSKPGMAVAYIKSSQRVFDTANKPPRYLFSPTGIKSFVFSSTEFKSADDMSVSLNTLKHLSAQVRLQKSDQEYIRFYLVQGMGFVTAIYYNLIPKVYSGVGFKSISGDTSPRSGISKYKIVLKDNAVWTLYVTIPGGQSLQLALQNNAIVGDRSINGGLFQIVPDTNSDIDRAAGCYPITADLTGSVSGSKGNYTLTFTNAGESNSGTSLMYALPHQVENFTSRTVGKINSKLDSTVYGSMTGYLTKAFDMTVEVPSGLGFDPYTTIKGKGGPKYSDDVLSKIREAAASEIDGDVVSESNVDSMYTAGKILAKYAWILYCCQYVIKDSDKVSKLLPKLKEAISRFTGNQQILPLKYDSVWGGIISSGTVYQDYGNAYYNDHHFHYGYHVIAAAIVALVDKDASDGKWLGGNRVWVENLIRDYSNPSSTDIYFPMFRSFDWFTGHSWAKGLFESADGKDEESSSEDVNSAYALKLWGLAVDNKQLAAIGDLSLGVLKTSLNHYFLFTDDNKTQPASFIPNKVSGILFENKLDHATYFGTETQFIHMIHAIPITPASSFIRSPTFVREEWEQILSKIVDKVDDGWKGIMMLNLALYDPKTAYEFFSGSGFQDKYLDNGQSKTWSLTYSGAFK</sequence>
<dbReference type="PANTHER" id="PTHR31983:SF0">
    <property type="entry name" value="GLUCAN ENDO-1,3-BETA-D-GLUCOSIDASE 2"/>
    <property type="match status" value="1"/>
</dbReference>
<evidence type="ECO:0000256" key="2">
    <source>
        <dbReference type="ARBA" id="ARBA00010730"/>
    </source>
</evidence>
<evidence type="ECO:0000256" key="4">
    <source>
        <dbReference type="ARBA" id="ARBA00022801"/>
    </source>
</evidence>
<keyword evidence="4" id="KW-0378">Hydrolase</keyword>
<dbReference type="AlphaFoldDB" id="G8JTD4"/>
<protein>
    <recommendedName>
        <fullName evidence="3">glucan endo-1,3-beta-D-glucosidase</fullName>
        <ecNumber evidence="3">3.2.1.39</ecNumber>
    </recommendedName>
</protein>
<evidence type="ECO:0000256" key="3">
    <source>
        <dbReference type="ARBA" id="ARBA00012780"/>
    </source>
</evidence>
<dbReference type="Pfam" id="PF17652">
    <property type="entry name" value="Glyco_hydro81C"/>
    <property type="match status" value="1"/>
</dbReference>
<evidence type="ECO:0000256" key="8">
    <source>
        <dbReference type="ARBA" id="ARBA00023326"/>
    </source>
</evidence>
<dbReference type="GeneID" id="11469409"/>
<gene>
    <name evidence="11" type="ordered locus">Ecym_4220</name>
</gene>
<keyword evidence="7" id="KW-0961">Cell wall biogenesis/degradation</keyword>
<dbReference type="OMA" id="YIQMIHA"/>
<dbReference type="RefSeq" id="XP_003646104.1">
    <property type="nucleotide sequence ID" value="XM_003646056.1"/>
</dbReference>
<reference evidence="12" key="1">
    <citation type="journal article" date="2012" name="G3 (Bethesda)">
        <title>Pichia sorbitophila, an interspecies yeast hybrid reveals early steps of genome resolution following polyploidization.</title>
        <authorList>
            <person name="Leh Louis V."/>
            <person name="Despons L."/>
            <person name="Friedrich A."/>
            <person name="Martin T."/>
            <person name="Durrens P."/>
            <person name="Casaregola S."/>
            <person name="Neuveglise C."/>
            <person name="Fairhead C."/>
            <person name="Marck C."/>
            <person name="Cruz J.A."/>
            <person name="Straub M.L."/>
            <person name="Kugler V."/>
            <person name="Sacerdot C."/>
            <person name="Uzunov Z."/>
            <person name="Thierry A."/>
            <person name="Weiss S."/>
            <person name="Bleykasten C."/>
            <person name="De Montigny J."/>
            <person name="Jacques N."/>
            <person name="Jung P."/>
            <person name="Lemaire M."/>
            <person name="Mallet S."/>
            <person name="Morel G."/>
            <person name="Richard G.F."/>
            <person name="Sarkar A."/>
            <person name="Savel G."/>
            <person name="Schacherer J."/>
            <person name="Seret M.L."/>
            <person name="Talla E."/>
            <person name="Samson G."/>
            <person name="Jubin C."/>
            <person name="Poulain J."/>
            <person name="Vacherie B."/>
            <person name="Barbe V."/>
            <person name="Pelletier E."/>
            <person name="Sherman D.J."/>
            <person name="Westhof E."/>
            <person name="Weissenbach J."/>
            <person name="Baret P.V."/>
            <person name="Wincker P."/>
            <person name="Gaillardin C."/>
            <person name="Dujon B."/>
            <person name="Souciet J.L."/>
        </authorList>
    </citation>
    <scope>NUCLEOTIDE SEQUENCE [LARGE SCALE GENOMIC DNA]</scope>
    <source>
        <strain evidence="12">CBS 270.75 / DBVPG 7215 / KCTC 17166 / NRRL Y-17582</strain>
    </source>
</reference>
<dbReference type="InterPro" id="IPR005200">
    <property type="entry name" value="Endo-beta-glucanase"/>
</dbReference>
<name>G8JTD4_ERECY</name>